<dbReference type="OrthoDB" id="3941538at2759"/>
<dbReference type="CDD" id="cd08233">
    <property type="entry name" value="butanediol_DH_like"/>
    <property type="match status" value="1"/>
</dbReference>
<feature type="domain" description="Enoyl reductase (ER)" evidence="7">
    <location>
        <begin position="11"/>
        <end position="365"/>
    </location>
</feature>
<dbReference type="GO" id="GO:0034079">
    <property type="term" value="P:butanediol biosynthetic process"/>
    <property type="evidence" value="ECO:0007669"/>
    <property type="project" value="TreeGrafter"/>
</dbReference>
<dbReference type="Gene3D" id="3.90.180.10">
    <property type="entry name" value="Medium-chain alcohol dehydrogenases, catalytic domain"/>
    <property type="match status" value="1"/>
</dbReference>
<keyword evidence="4 6" id="KW-0862">Zinc</keyword>
<sequence length="368" mass="38839">MTTVTAARYYGPKDVRIEDIAQQECGPLQVRVKIAFCGVCGSDLHEYLGGPILTPQFGHAHPHTGLRLPVTLGHEMSGTVVEVGSAVTTVAVGQQCAVNPSVDDRHHGLEQCRPCSLGKPNLCKRWACYGLSALGGGLSDEIVVHSASIVPVPSSIPLSVSALCEPLAVACHMIRVSEFQPGDSVLILGAGPIGLAILLLLKVQGVGQVFVSEISPLRSEKAKHFGADAVINPAQKVQGNDRDVVVGFVHGQTDGGVDITFDATGIQATLDTAIAATRAGGTIFNVAIHDKPLQIDPNAFTLMEKKYMGGLCYTSEDFATVVEALASGKLRAEEMITAIVPLSDVIGGAFEELISNKDRHIKILVRPQ</sequence>
<dbReference type="PROSITE" id="PS00059">
    <property type="entry name" value="ADH_ZINC"/>
    <property type="match status" value="1"/>
</dbReference>
<dbReference type="AlphaFoldDB" id="A0A6A6IBD0"/>
<evidence type="ECO:0000256" key="6">
    <source>
        <dbReference type="RuleBase" id="RU361277"/>
    </source>
</evidence>
<dbReference type="EMBL" id="ML987196">
    <property type="protein sequence ID" value="KAF2247884.1"/>
    <property type="molecule type" value="Genomic_DNA"/>
</dbReference>
<dbReference type="InterPro" id="IPR020843">
    <property type="entry name" value="ER"/>
</dbReference>
<dbReference type="InterPro" id="IPR011032">
    <property type="entry name" value="GroES-like_sf"/>
</dbReference>
<dbReference type="SUPFAM" id="SSF50129">
    <property type="entry name" value="GroES-like"/>
    <property type="match status" value="1"/>
</dbReference>
<dbReference type="PANTHER" id="PTHR43161">
    <property type="entry name" value="SORBITOL DEHYDROGENASE"/>
    <property type="match status" value="1"/>
</dbReference>
<name>A0A6A6IBD0_9PLEO</name>
<reference evidence="8" key="1">
    <citation type="journal article" date="2020" name="Stud. Mycol.">
        <title>101 Dothideomycetes genomes: a test case for predicting lifestyles and emergence of pathogens.</title>
        <authorList>
            <person name="Haridas S."/>
            <person name="Albert R."/>
            <person name="Binder M."/>
            <person name="Bloem J."/>
            <person name="Labutti K."/>
            <person name="Salamov A."/>
            <person name="Andreopoulos B."/>
            <person name="Baker S."/>
            <person name="Barry K."/>
            <person name="Bills G."/>
            <person name="Bluhm B."/>
            <person name="Cannon C."/>
            <person name="Castanera R."/>
            <person name="Culley D."/>
            <person name="Daum C."/>
            <person name="Ezra D."/>
            <person name="Gonzalez J."/>
            <person name="Henrissat B."/>
            <person name="Kuo A."/>
            <person name="Liang C."/>
            <person name="Lipzen A."/>
            <person name="Lutzoni F."/>
            <person name="Magnuson J."/>
            <person name="Mondo S."/>
            <person name="Nolan M."/>
            <person name="Ohm R."/>
            <person name="Pangilinan J."/>
            <person name="Park H.-J."/>
            <person name="Ramirez L."/>
            <person name="Alfaro M."/>
            <person name="Sun H."/>
            <person name="Tritt A."/>
            <person name="Yoshinaga Y."/>
            <person name="Zwiers L.-H."/>
            <person name="Turgeon B."/>
            <person name="Goodwin S."/>
            <person name="Spatafora J."/>
            <person name="Crous P."/>
            <person name="Grigoriev I."/>
        </authorList>
    </citation>
    <scope>NUCLEOTIDE SEQUENCE</scope>
    <source>
        <strain evidence="8">CBS 122368</strain>
    </source>
</reference>
<dbReference type="Gene3D" id="3.40.50.720">
    <property type="entry name" value="NAD(P)-binding Rossmann-like Domain"/>
    <property type="match status" value="1"/>
</dbReference>
<dbReference type="GeneID" id="54584354"/>
<evidence type="ECO:0000256" key="5">
    <source>
        <dbReference type="ARBA" id="ARBA00023002"/>
    </source>
</evidence>
<dbReference type="GO" id="GO:0008270">
    <property type="term" value="F:zinc ion binding"/>
    <property type="evidence" value="ECO:0007669"/>
    <property type="project" value="InterPro"/>
</dbReference>
<gene>
    <name evidence="8" type="ORF">BU26DRAFT_531397</name>
</gene>
<evidence type="ECO:0000313" key="9">
    <source>
        <dbReference type="Proteomes" id="UP000800094"/>
    </source>
</evidence>
<proteinExistence type="inferred from homology"/>
<dbReference type="InterPro" id="IPR002328">
    <property type="entry name" value="ADH_Zn_CS"/>
</dbReference>
<comment type="cofactor">
    <cofactor evidence="1 6">
        <name>Zn(2+)</name>
        <dbReference type="ChEBI" id="CHEBI:29105"/>
    </cofactor>
</comment>
<comment type="similarity">
    <text evidence="2 6">Belongs to the zinc-containing alcohol dehydrogenase family.</text>
</comment>
<dbReference type="InterPro" id="IPR036291">
    <property type="entry name" value="NAD(P)-bd_dom_sf"/>
</dbReference>
<dbReference type="SMART" id="SM00829">
    <property type="entry name" value="PKS_ER"/>
    <property type="match status" value="1"/>
</dbReference>
<dbReference type="Proteomes" id="UP000800094">
    <property type="component" value="Unassembled WGS sequence"/>
</dbReference>
<dbReference type="InterPro" id="IPR013154">
    <property type="entry name" value="ADH-like_N"/>
</dbReference>
<keyword evidence="5" id="KW-0560">Oxidoreductase</keyword>
<evidence type="ECO:0000313" key="8">
    <source>
        <dbReference type="EMBL" id="KAF2247884.1"/>
    </source>
</evidence>
<dbReference type="PANTHER" id="PTHR43161:SF23">
    <property type="entry name" value="(R,R)-BUTANEDIOL DEHYDROGENASE-RELATED"/>
    <property type="match status" value="1"/>
</dbReference>
<dbReference type="Pfam" id="PF00107">
    <property type="entry name" value="ADH_zinc_N"/>
    <property type="match status" value="1"/>
</dbReference>
<dbReference type="Pfam" id="PF08240">
    <property type="entry name" value="ADH_N"/>
    <property type="match status" value="1"/>
</dbReference>
<accession>A0A6A6IBD0</accession>
<dbReference type="GO" id="GO:0005737">
    <property type="term" value="C:cytoplasm"/>
    <property type="evidence" value="ECO:0007669"/>
    <property type="project" value="TreeGrafter"/>
</dbReference>
<evidence type="ECO:0000256" key="4">
    <source>
        <dbReference type="ARBA" id="ARBA00022833"/>
    </source>
</evidence>
<evidence type="ECO:0000256" key="3">
    <source>
        <dbReference type="ARBA" id="ARBA00022723"/>
    </source>
</evidence>
<evidence type="ECO:0000256" key="1">
    <source>
        <dbReference type="ARBA" id="ARBA00001947"/>
    </source>
</evidence>
<evidence type="ECO:0000259" key="7">
    <source>
        <dbReference type="SMART" id="SM00829"/>
    </source>
</evidence>
<dbReference type="RefSeq" id="XP_033682888.1">
    <property type="nucleotide sequence ID" value="XM_033831024.1"/>
</dbReference>
<dbReference type="GO" id="GO:0000721">
    <property type="term" value="F:(R,R)-butanediol dehydrogenase activity"/>
    <property type="evidence" value="ECO:0007669"/>
    <property type="project" value="TreeGrafter"/>
</dbReference>
<evidence type="ECO:0000256" key="2">
    <source>
        <dbReference type="ARBA" id="ARBA00008072"/>
    </source>
</evidence>
<protein>
    <submittedName>
        <fullName evidence="8">GroES-like protein</fullName>
    </submittedName>
</protein>
<dbReference type="InterPro" id="IPR013149">
    <property type="entry name" value="ADH-like_C"/>
</dbReference>
<dbReference type="SUPFAM" id="SSF51735">
    <property type="entry name" value="NAD(P)-binding Rossmann-fold domains"/>
    <property type="match status" value="1"/>
</dbReference>
<keyword evidence="3 6" id="KW-0479">Metal-binding</keyword>
<organism evidence="8 9">
    <name type="scientific">Trematosphaeria pertusa</name>
    <dbReference type="NCBI Taxonomy" id="390896"/>
    <lineage>
        <taxon>Eukaryota</taxon>
        <taxon>Fungi</taxon>
        <taxon>Dikarya</taxon>
        <taxon>Ascomycota</taxon>
        <taxon>Pezizomycotina</taxon>
        <taxon>Dothideomycetes</taxon>
        <taxon>Pleosporomycetidae</taxon>
        <taxon>Pleosporales</taxon>
        <taxon>Massarineae</taxon>
        <taxon>Trematosphaeriaceae</taxon>
        <taxon>Trematosphaeria</taxon>
    </lineage>
</organism>
<keyword evidence="9" id="KW-1185">Reference proteome</keyword>